<reference evidence="2" key="2">
    <citation type="journal article" date="2009" name="Fungal Genet. Biol.">
        <title>The 2008 update of the Aspergillus nidulans genome annotation: a community effort.</title>
        <authorList>
            <person name="Wortman J.R."/>
            <person name="Gilsenan J.M."/>
            <person name="Joardar V."/>
            <person name="Deegan J."/>
            <person name="Clutterbuck J."/>
            <person name="Andersen M.R."/>
            <person name="Archer D."/>
            <person name="Bencina M."/>
            <person name="Braus G."/>
            <person name="Coutinho P."/>
            <person name="von Dohren H."/>
            <person name="Doonan J."/>
            <person name="Driessen A.J."/>
            <person name="Durek P."/>
            <person name="Espeso E."/>
            <person name="Fekete E."/>
            <person name="Flipphi M."/>
            <person name="Estrada C.G."/>
            <person name="Geysens S."/>
            <person name="Goldman G."/>
            <person name="de Groot P.W."/>
            <person name="Hansen K."/>
            <person name="Harris S.D."/>
            <person name="Heinekamp T."/>
            <person name="Helmstaedt K."/>
            <person name="Henrissat B."/>
            <person name="Hofmann G."/>
            <person name="Homan T."/>
            <person name="Horio T."/>
            <person name="Horiuchi H."/>
            <person name="James S."/>
            <person name="Jones M."/>
            <person name="Karaffa L."/>
            <person name="Karanyi Z."/>
            <person name="Kato M."/>
            <person name="Keller N."/>
            <person name="Kelly D.E."/>
            <person name="Kiel J.A."/>
            <person name="Kim J.M."/>
            <person name="van der Klei I.J."/>
            <person name="Klis F.M."/>
            <person name="Kovalchuk A."/>
            <person name="Krasevec N."/>
            <person name="Kubicek C.P."/>
            <person name="Liu B."/>
            <person name="Maccabe A."/>
            <person name="Meyer V."/>
            <person name="Mirabito P."/>
            <person name="Miskei M."/>
            <person name="Mos M."/>
            <person name="Mullins J."/>
            <person name="Nelson D.R."/>
            <person name="Nielsen J."/>
            <person name="Oakley B.R."/>
            <person name="Osmani S.A."/>
            <person name="Pakula T."/>
            <person name="Paszewski A."/>
            <person name="Paulsen I."/>
            <person name="Pilsyk S."/>
            <person name="Pocsi I."/>
            <person name="Punt P.J."/>
            <person name="Ram A.F."/>
            <person name="Ren Q."/>
            <person name="Robellet X."/>
            <person name="Robson G."/>
            <person name="Seiboth B."/>
            <person name="van Solingen P."/>
            <person name="Specht T."/>
            <person name="Sun J."/>
            <person name="Taheri-Talesh N."/>
            <person name="Takeshita N."/>
            <person name="Ussery D."/>
            <person name="vanKuyk P.A."/>
            <person name="Visser H."/>
            <person name="van de Vondervoort P.J."/>
            <person name="de Vries R.P."/>
            <person name="Walton J."/>
            <person name="Xiang X."/>
            <person name="Xiong Y."/>
            <person name="Zeng A.P."/>
            <person name="Brandt B.W."/>
            <person name="Cornell M.J."/>
            <person name="van den Hondel C.A."/>
            <person name="Visser J."/>
            <person name="Oliver S.G."/>
            <person name="Turner G."/>
        </authorList>
    </citation>
    <scope>GENOME REANNOTATION</scope>
    <source>
        <strain evidence="2">FGSC A4 / ATCC 38163 / CBS 112.46 / NRRL 194 / M139</strain>
    </source>
</reference>
<protein>
    <submittedName>
        <fullName evidence="1">Uncharacterized protein</fullName>
    </submittedName>
</protein>
<evidence type="ECO:0000313" key="1">
    <source>
        <dbReference type="EMBL" id="CBF70151.1"/>
    </source>
</evidence>
<dbReference type="InParanoid" id="Q5B013"/>
<dbReference type="EMBL" id="BN001301">
    <property type="protein sequence ID" value="CBF70151.1"/>
    <property type="molecule type" value="Genomic_DNA"/>
</dbReference>
<dbReference type="KEGG" id="ani:ANIA_06117"/>
<accession>C8V2E1</accession>
<name>Q5B013_EMENI</name>
<reference evidence="2" key="1">
    <citation type="journal article" date="2005" name="Nature">
        <title>Sequencing of Aspergillus nidulans and comparative analysis with A. fumigatus and A. oryzae.</title>
        <authorList>
            <person name="Galagan J.E."/>
            <person name="Calvo S.E."/>
            <person name="Cuomo C."/>
            <person name="Ma L.J."/>
            <person name="Wortman J.R."/>
            <person name="Batzoglou S."/>
            <person name="Lee S.I."/>
            <person name="Basturkmen M."/>
            <person name="Spevak C.C."/>
            <person name="Clutterbuck J."/>
            <person name="Kapitonov V."/>
            <person name="Jurka J."/>
            <person name="Scazzocchio C."/>
            <person name="Farman M."/>
            <person name="Butler J."/>
            <person name="Purcell S."/>
            <person name="Harris S."/>
            <person name="Braus G.H."/>
            <person name="Draht O."/>
            <person name="Busch S."/>
            <person name="D'Enfert C."/>
            <person name="Bouchier C."/>
            <person name="Goldman G.H."/>
            <person name="Bell-Pedersen D."/>
            <person name="Griffiths-Jones S."/>
            <person name="Doonan J.H."/>
            <person name="Yu J."/>
            <person name="Vienken K."/>
            <person name="Pain A."/>
            <person name="Freitag M."/>
            <person name="Selker E.U."/>
            <person name="Archer D.B."/>
            <person name="Penalva M.A."/>
            <person name="Oakley B.R."/>
            <person name="Momany M."/>
            <person name="Tanaka T."/>
            <person name="Kumagai T."/>
            <person name="Asai K."/>
            <person name="Machida M."/>
            <person name="Nierman W.C."/>
            <person name="Denning D.W."/>
            <person name="Caddick M."/>
            <person name="Hynes M."/>
            <person name="Paoletti M."/>
            <person name="Fischer R."/>
            <person name="Miller B."/>
            <person name="Dyer P."/>
            <person name="Sachs M.S."/>
            <person name="Osmani S.A."/>
            <person name="Birren B.W."/>
        </authorList>
    </citation>
    <scope>NUCLEOTIDE SEQUENCE [LARGE SCALE GENOMIC DNA]</scope>
    <source>
        <strain evidence="2">FGSC A4 / ATCC 38163 / CBS 112.46 / NRRL 194 / M139</strain>
    </source>
</reference>
<dbReference type="VEuPathDB" id="FungiDB:AN6117"/>
<keyword evidence="2" id="KW-1185">Reference proteome</keyword>
<dbReference type="HOGENOM" id="CLU_2250130_0_0_1"/>
<evidence type="ECO:0000313" key="2">
    <source>
        <dbReference type="Proteomes" id="UP000000560"/>
    </source>
</evidence>
<dbReference type="GeneID" id="2870853"/>
<dbReference type="RefSeq" id="XP_663721.1">
    <property type="nucleotide sequence ID" value="XM_658629.2"/>
</dbReference>
<dbReference type="AlphaFoldDB" id="Q5B013"/>
<proteinExistence type="predicted"/>
<gene>
    <name evidence="1" type="ORF">ANIA_06117</name>
</gene>
<sequence>MGHGGSEEEKCALADHSTVEDALRQVSVLRDKYAPWPNPADTTYHDHTTNLASYQLVQTAVDGQLFMAPLESVADFSRRARLSAWPCEKNCLISKRYNVQQANA</sequence>
<dbReference type="Proteomes" id="UP000000560">
    <property type="component" value="Chromosome I"/>
</dbReference>
<organism evidence="1 2">
    <name type="scientific">Emericella nidulans (strain FGSC A4 / ATCC 38163 / CBS 112.46 / NRRL 194 / M139)</name>
    <name type="common">Aspergillus nidulans</name>
    <dbReference type="NCBI Taxonomy" id="227321"/>
    <lineage>
        <taxon>Eukaryota</taxon>
        <taxon>Fungi</taxon>
        <taxon>Dikarya</taxon>
        <taxon>Ascomycota</taxon>
        <taxon>Pezizomycotina</taxon>
        <taxon>Eurotiomycetes</taxon>
        <taxon>Eurotiomycetidae</taxon>
        <taxon>Eurotiales</taxon>
        <taxon>Aspergillaceae</taxon>
        <taxon>Aspergillus</taxon>
        <taxon>Aspergillus subgen. Nidulantes</taxon>
    </lineage>
</organism>
<accession>Q5B013</accession>